<sequence>MIDDLVDVFYRPLVQPLGNLVILFAQAEASLLDLVAALKDVDEWQAQAVLKMKNPKEQVLALVRASSGFEGFDLSELLDGVEGFWADKERRNRYIHDEWFPLLDEEGTPAIRGLPHKKGSDVTWDAPTAADIWALARGFQVREHLFSHAAFRIRKQRLVR</sequence>
<reference evidence="1" key="1">
    <citation type="journal article" date="2021" name="Int. J. Syst. Evol. Microbiol.">
        <title>Bradyrhizobium septentrionale sp. nov. (sv. septentrionale) and Bradyrhizobium quebecense sp. nov. (sv. septentrionale) associated with legumes native to Canada possess rearranged symbiosis genes and numerous insertion sequences.</title>
        <authorList>
            <person name="Bromfield E.S.P."/>
            <person name="Cloutier S."/>
        </authorList>
    </citation>
    <scope>NUCLEOTIDE SEQUENCE</scope>
    <source>
        <strain evidence="1">12S5</strain>
    </source>
</reference>
<name>A0ABS3M8V6_9BRAD</name>
<keyword evidence="2" id="KW-1185">Reference proteome</keyword>
<evidence type="ECO:0000313" key="1">
    <source>
        <dbReference type="EMBL" id="MBO1427866.1"/>
    </source>
</evidence>
<dbReference type="EMBL" id="JAGEPA010000001">
    <property type="protein sequence ID" value="MBO1427866.1"/>
    <property type="molecule type" value="Genomic_DNA"/>
</dbReference>
<dbReference type="Proteomes" id="UP000692816">
    <property type="component" value="Unassembled WGS sequence"/>
</dbReference>
<evidence type="ECO:0000313" key="2">
    <source>
        <dbReference type="Proteomes" id="UP000692816"/>
    </source>
</evidence>
<proteinExistence type="predicted"/>
<organism evidence="1 2">
    <name type="scientific">Bradyrhizobium quebecense</name>
    <dbReference type="NCBI Taxonomy" id="2748629"/>
    <lineage>
        <taxon>Bacteria</taxon>
        <taxon>Pseudomonadati</taxon>
        <taxon>Pseudomonadota</taxon>
        <taxon>Alphaproteobacteria</taxon>
        <taxon>Hyphomicrobiales</taxon>
        <taxon>Nitrobacteraceae</taxon>
        <taxon>Bradyrhizobium</taxon>
    </lineage>
</organism>
<dbReference type="RefSeq" id="WP_207829630.1">
    <property type="nucleotide sequence ID" value="NZ_CP088282.1"/>
</dbReference>
<gene>
    <name evidence="1" type="ORF">J4P68_00250</name>
</gene>
<comment type="caution">
    <text evidence="1">The sequence shown here is derived from an EMBL/GenBank/DDBJ whole genome shotgun (WGS) entry which is preliminary data.</text>
</comment>
<protein>
    <submittedName>
        <fullName evidence="1">Uncharacterized protein</fullName>
    </submittedName>
</protein>
<accession>A0ABS3M8V6</accession>